<reference evidence="1 2" key="1">
    <citation type="journal article" date="2013" name="Int. J. Syst. Evol. Microbiol.">
        <title>Roseomonas aerophila sp. nov., isolated from air.</title>
        <authorList>
            <person name="Kim S.J."/>
            <person name="Weon H.Y."/>
            <person name="Ahn J.H."/>
            <person name="Hong S.B."/>
            <person name="Seok S.J."/>
            <person name="Whang K.S."/>
            <person name="Kwon S.W."/>
        </authorList>
    </citation>
    <scope>NUCLEOTIDE SEQUENCE [LARGE SCALE GENOMIC DNA]</scope>
    <source>
        <strain evidence="1 2">NBRC 108923</strain>
    </source>
</reference>
<comment type="caution">
    <text evidence="1">The sequence shown here is derived from an EMBL/GenBank/DDBJ whole genome shotgun (WGS) entry which is preliminary data.</text>
</comment>
<evidence type="ECO:0000313" key="1">
    <source>
        <dbReference type="EMBL" id="MBC9208520.1"/>
    </source>
</evidence>
<keyword evidence="2" id="KW-1185">Reference proteome</keyword>
<sequence>MPIPLILIAALRIAAPVLIRGGAALLRGGAATARVGGRVAMNPIAQGSAGFVAGVSTEGTANSLPGAGAAAAGEAIGHLEKTKSWRWLGPAGQALKWGGLGHAAGAATRDLLKEAGLIDDGSVLQAEEELRASLRALGIPFEATQGLIAIRKTTDLVAMVEKQGGIGISINVQGGEGALDLWGSGFGEDLPEFLTRYARGTTIVTFKRQGRLERVPIAPQGIRA</sequence>
<evidence type="ECO:0000313" key="2">
    <source>
        <dbReference type="Proteomes" id="UP000626026"/>
    </source>
</evidence>
<dbReference type="EMBL" id="JACTVA010000034">
    <property type="protein sequence ID" value="MBC9208520.1"/>
    <property type="molecule type" value="Genomic_DNA"/>
</dbReference>
<proteinExistence type="predicted"/>
<name>A0ABR7RPI4_9PROT</name>
<protein>
    <submittedName>
        <fullName evidence="1">Uncharacterized protein</fullName>
    </submittedName>
</protein>
<gene>
    <name evidence="1" type="ORF">IBL26_16855</name>
</gene>
<dbReference type="RefSeq" id="WP_187785672.1">
    <property type="nucleotide sequence ID" value="NZ_JACTVA010000034.1"/>
</dbReference>
<dbReference type="Proteomes" id="UP000626026">
    <property type="component" value="Unassembled WGS sequence"/>
</dbReference>
<accession>A0ABR7RPI4</accession>
<organism evidence="1 2">
    <name type="scientific">Teichococcus aerophilus</name>
    <dbReference type="NCBI Taxonomy" id="1224513"/>
    <lineage>
        <taxon>Bacteria</taxon>
        <taxon>Pseudomonadati</taxon>
        <taxon>Pseudomonadota</taxon>
        <taxon>Alphaproteobacteria</taxon>
        <taxon>Acetobacterales</taxon>
        <taxon>Roseomonadaceae</taxon>
        <taxon>Roseomonas</taxon>
    </lineage>
</organism>